<accession>A0ACB6R958</accession>
<sequence>MPASTIILCRFRMPKNTQYRCPRHVEMRFHRPHHHWYCKVHDPYSTKRCQVFRDYQGPQCTELAIIVDAGNGRSYCGRHNPTSFIDFQQLAAPEKEDANEMPENKPRERADTDISLEPVKEVVPEAQEVVYEEETQPESLLTGAGQENVVVEAAVSLEANAIPEEKRKEQVFPQEKLSESRDIAQVEPDLPIVDEMLPVVAPEMPTDIRQEDTGASLEMLDATSPSLSSIPSELDTPHSNTIDDIQYQEPIQDLIDASSVQSSTLELPSQSISEFPSADCEPEFDNDFTDLEPPTTSYNSHESEIRDTPATPEPLEPIDVTPHVEAQPSLSSSPVETSLIPENSVNPELVPLPESPSITAAISSKALTEPHLVLPPTPAPEKLPEPLPAEPQIFPSKSPSILDLPPGPAAPLSPPPTPHTPNLLLRRAQTQLIDLNFAENTPETSSPSPRSPEWRLHRSRTSISSTLDSPIDAEEKDRIAAMYFACNICLGKHNAVFMRKVDTCGHQYSERCLQTVLRSGIMRRYNCSSCREWLAGMKEKVGK</sequence>
<evidence type="ECO:0000313" key="2">
    <source>
        <dbReference type="Proteomes" id="UP000799755"/>
    </source>
</evidence>
<dbReference type="EMBL" id="MU003497">
    <property type="protein sequence ID" value="KAF2475047.1"/>
    <property type="molecule type" value="Genomic_DNA"/>
</dbReference>
<protein>
    <submittedName>
        <fullName evidence="1">Uncharacterized protein</fullName>
    </submittedName>
</protein>
<keyword evidence="2" id="KW-1185">Reference proteome</keyword>
<reference evidence="1" key="1">
    <citation type="journal article" date="2020" name="Stud. Mycol.">
        <title>101 Dothideomycetes genomes: a test case for predicting lifestyles and emergence of pathogens.</title>
        <authorList>
            <person name="Haridas S."/>
            <person name="Albert R."/>
            <person name="Binder M."/>
            <person name="Bloem J."/>
            <person name="Labutti K."/>
            <person name="Salamov A."/>
            <person name="Andreopoulos B."/>
            <person name="Baker S."/>
            <person name="Barry K."/>
            <person name="Bills G."/>
            <person name="Bluhm B."/>
            <person name="Cannon C."/>
            <person name="Castanera R."/>
            <person name="Culley D."/>
            <person name="Daum C."/>
            <person name="Ezra D."/>
            <person name="Gonzalez J."/>
            <person name="Henrissat B."/>
            <person name="Kuo A."/>
            <person name="Liang C."/>
            <person name="Lipzen A."/>
            <person name="Lutzoni F."/>
            <person name="Magnuson J."/>
            <person name="Mondo S."/>
            <person name="Nolan M."/>
            <person name="Ohm R."/>
            <person name="Pangilinan J."/>
            <person name="Park H.-J."/>
            <person name="Ramirez L."/>
            <person name="Alfaro M."/>
            <person name="Sun H."/>
            <person name="Tritt A."/>
            <person name="Yoshinaga Y."/>
            <person name="Zwiers L.-H."/>
            <person name="Turgeon B."/>
            <person name="Goodwin S."/>
            <person name="Spatafora J."/>
            <person name="Crous P."/>
            <person name="Grigoriev I."/>
        </authorList>
    </citation>
    <scope>NUCLEOTIDE SEQUENCE</scope>
    <source>
        <strain evidence="1">ATCC 200398</strain>
    </source>
</reference>
<organism evidence="1 2">
    <name type="scientific">Lindgomyces ingoldianus</name>
    <dbReference type="NCBI Taxonomy" id="673940"/>
    <lineage>
        <taxon>Eukaryota</taxon>
        <taxon>Fungi</taxon>
        <taxon>Dikarya</taxon>
        <taxon>Ascomycota</taxon>
        <taxon>Pezizomycotina</taxon>
        <taxon>Dothideomycetes</taxon>
        <taxon>Pleosporomycetidae</taxon>
        <taxon>Pleosporales</taxon>
        <taxon>Lindgomycetaceae</taxon>
        <taxon>Lindgomyces</taxon>
    </lineage>
</organism>
<proteinExistence type="predicted"/>
<evidence type="ECO:0000313" key="1">
    <source>
        <dbReference type="EMBL" id="KAF2475047.1"/>
    </source>
</evidence>
<gene>
    <name evidence="1" type="ORF">BDR25DRAFT_113680</name>
</gene>
<name>A0ACB6R958_9PLEO</name>
<comment type="caution">
    <text evidence="1">The sequence shown here is derived from an EMBL/GenBank/DDBJ whole genome shotgun (WGS) entry which is preliminary data.</text>
</comment>
<dbReference type="Proteomes" id="UP000799755">
    <property type="component" value="Unassembled WGS sequence"/>
</dbReference>